<dbReference type="Proteomes" id="UP001168821">
    <property type="component" value="Unassembled WGS sequence"/>
</dbReference>
<protein>
    <submittedName>
        <fullName evidence="1">Uncharacterized protein</fullName>
    </submittedName>
</protein>
<evidence type="ECO:0000313" key="2">
    <source>
        <dbReference type="Proteomes" id="UP001168821"/>
    </source>
</evidence>
<gene>
    <name evidence="1" type="ORF">Zmor_000147</name>
</gene>
<keyword evidence="2" id="KW-1185">Reference proteome</keyword>
<comment type="caution">
    <text evidence="1">The sequence shown here is derived from an EMBL/GenBank/DDBJ whole genome shotgun (WGS) entry which is preliminary data.</text>
</comment>
<evidence type="ECO:0000313" key="1">
    <source>
        <dbReference type="EMBL" id="KAJ3664591.1"/>
    </source>
</evidence>
<dbReference type="AlphaFoldDB" id="A0AA38J0A3"/>
<sequence length="178" mass="20518">MFNRPRSNARLHNCLLLGTKFENSLTPSRTYVKNIFKSFHHIISSRFQRRTALEKMFSNFIIMSSHLPLTADIMIRDSINQKCHPRKNDFSKYPTLLFAAPVVLFSSRFFVDLNRRELCVILHAFLFQQAREEAPQLRPVDPAAAPGPQPGLLDQFQRWYPLGCALRLDAQPVEGLSC</sequence>
<proteinExistence type="predicted"/>
<reference evidence="1" key="1">
    <citation type="journal article" date="2023" name="G3 (Bethesda)">
        <title>Whole genome assemblies of Zophobas morio and Tenebrio molitor.</title>
        <authorList>
            <person name="Kaur S."/>
            <person name="Stinson S.A."/>
            <person name="diCenzo G.C."/>
        </authorList>
    </citation>
    <scope>NUCLEOTIDE SEQUENCE</scope>
    <source>
        <strain evidence="1">QUZm001</strain>
    </source>
</reference>
<organism evidence="1 2">
    <name type="scientific">Zophobas morio</name>
    <dbReference type="NCBI Taxonomy" id="2755281"/>
    <lineage>
        <taxon>Eukaryota</taxon>
        <taxon>Metazoa</taxon>
        <taxon>Ecdysozoa</taxon>
        <taxon>Arthropoda</taxon>
        <taxon>Hexapoda</taxon>
        <taxon>Insecta</taxon>
        <taxon>Pterygota</taxon>
        <taxon>Neoptera</taxon>
        <taxon>Endopterygota</taxon>
        <taxon>Coleoptera</taxon>
        <taxon>Polyphaga</taxon>
        <taxon>Cucujiformia</taxon>
        <taxon>Tenebrionidae</taxon>
        <taxon>Zophobas</taxon>
    </lineage>
</organism>
<accession>A0AA38J0A3</accession>
<name>A0AA38J0A3_9CUCU</name>
<dbReference type="EMBL" id="JALNTZ010000001">
    <property type="protein sequence ID" value="KAJ3664591.1"/>
    <property type="molecule type" value="Genomic_DNA"/>
</dbReference>